<name>L8J6B9_9GAMM</name>
<dbReference type="PATRIC" id="fig|1056511.3.peg.4868"/>
<keyword evidence="1" id="KW-1133">Transmembrane helix</keyword>
<evidence type="ECO:0000256" key="1">
    <source>
        <dbReference type="SAM" id="Phobius"/>
    </source>
</evidence>
<dbReference type="EMBL" id="AMZO01000054">
    <property type="protein sequence ID" value="ELR63159.1"/>
    <property type="molecule type" value="Genomic_DNA"/>
</dbReference>
<keyword evidence="3" id="KW-1185">Reference proteome</keyword>
<proteinExistence type="predicted"/>
<evidence type="ECO:0000313" key="3">
    <source>
        <dbReference type="Proteomes" id="UP000011134"/>
    </source>
</evidence>
<keyword evidence="1" id="KW-0472">Membrane</keyword>
<accession>L8J6B9</accession>
<keyword evidence="1" id="KW-0812">Transmembrane</keyword>
<feature type="transmembrane region" description="Helical" evidence="1">
    <location>
        <begin position="183"/>
        <end position="206"/>
    </location>
</feature>
<protein>
    <submittedName>
        <fullName evidence="2">Putative membrane protein</fullName>
    </submittedName>
</protein>
<dbReference type="RefSeq" id="WP_007471337.1">
    <property type="nucleotide sequence ID" value="NZ_AMZO01000054.1"/>
</dbReference>
<dbReference type="Proteomes" id="UP000011134">
    <property type="component" value="Unassembled WGS sequence"/>
</dbReference>
<feature type="transmembrane region" description="Helical" evidence="1">
    <location>
        <begin position="156"/>
        <end position="177"/>
    </location>
</feature>
<comment type="caution">
    <text evidence="2">The sequence shown here is derived from an EMBL/GenBank/DDBJ whole genome shotgun (WGS) entry which is preliminary data.</text>
</comment>
<evidence type="ECO:0000313" key="2">
    <source>
        <dbReference type="EMBL" id="ELR63159.1"/>
    </source>
</evidence>
<gene>
    <name evidence="2" type="ORF">C942_04055</name>
</gene>
<reference evidence="2 3" key="1">
    <citation type="submission" date="2012-12" db="EMBL/GenBank/DDBJ databases">
        <title>Genome Assembly of Photobacterium sp. AK15.</title>
        <authorList>
            <person name="Khatri I."/>
            <person name="Vaidya B."/>
            <person name="Srinivas T.N.R."/>
            <person name="Subramanian S."/>
            <person name="Pinnaka A."/>
        </authorList>
    </citation>
    <scope>NUCLEOTIDE SEQUENCE [LARGE SCALE GENOMIC DNA]</scope>
    <source>
        <strain evidence="2 3">AK15</strain>
    </source>
</reference>
<sequence length="258" mass="28466">MSAYNYNGIKPLSQMKFNMSSNHCLYVVSENDMVELAKTKNIDYIDGLRTASGYVAASLDSNILRKLVKDLGFTGRAYEKMVNGKKYVIFKGRPGQRKIFTGTKYLSNNAKVVDMIVGQKGIKTSAIQGARLTIFLTVPLIVLQHVLKDRFLLNELVADLSVSLIKIGISSIVGAVFATGTTAITTIAAAPVALAIVVGLAVSYALDRLDKEYRITERLAKLLEDKTMKQVKKTAWEVEDRLMWQIANSQAVGKGVYY</sequence>
<organism evidence="2 3">
    <name type="scientific">Photobacterium marinum</name>
    <dbReference type="NCBI Taxonomy" id="1056511"/>
    <lineage>
        <taxon>Bacteria</taxon>
        <taxon>Pseudomonadati</taxon>
        <taxon>Pseudomonadota</taxon>
        <taxon>Gammaproteobacteria</taxon>
        <taxon>Vibrionales</taxon>
        <taxon>Vibrionaceae</taxon>
        <taxon>Photobacterium</taxon>
    </lineage>
</organism>
<dbReference type="AlphaFoldDB" id="L8J6B9"/>